<protein>
    <submittedName>
        <fullName evidence="2">Uncharacterized protein</fullName>
    </submittedName>
</protein>
<feature type="compositionally biased region" description="Pro residues" evidence="1">
    <location>
        <begin position="86"/>
        <end position="102"/>
    </location>
</feature>
<accession>A0A8R1UJ74</accession>
<evidence type="ECO:0000313" key="2">
    <source>
        <dbReference type="EnsemblMetazoa" id="PPA33575.1"/>
    </source>
</evidence>
<proteinExistence type="predicted"/>
<evidence type="ECO:0000256" key="1">
    <source>
        <dbReference type="SAM" id="MobiDB-lite"/>
    </source>
</evidence>
<evidence type="ECO:0000313" key="3">
    <source>
        <dbReference type="Proteomes" id="UP000005239"/>
    </source>
</evidence>
<name>A0A2A6B9T8_PRIPA</name>
<gene>
    <name evidence="2" type="primary">WBGene00271944</name>
</gene>
<sequence length="274" mass="30357">MVTSNRRKRNATENKPLTKNEEEQKSIENEVKAGKICPATAEEIAAKWEQIQRRKAAATALVSGSAIATDVANTPPKPIVSQSEPVQPPTTQPPAAQPPKPADPAKNNTIDAKYAQVLENLFNKFAKQSASSKIINKAKQNTDAWIEENKKLQTLLQDSIRTAKETASTIVKEDKKNSDGMLAGFKNLIFLWRRIKNFKRCSENLLLFKKTNAADSKKIANQANVRGFSLARAQEQQKQNVAEIPSVVSDKIGSFCKTKEAVSFLRRANLWDGI</sequence>
<feature type="compositionally biased region" description="Basic and acidic residues" evidence="1">
    <location>
        <begin position="10"/>
        <end position="33"/>
    </location>
</feature>
<accession>A0A2A6B9T8</accession>
<keyword evidence="3" id="KW-1185">Reference proteome</keyword>
<feature type="region of interest" description="Disordered" evidence="1">
    <location>
        <begin position="66"/>
        <end position="107"/>
    </location>
</feature>
<feature type="region of interest" description="Disordered" evidence="1">
    <location>
        <begin position="1"/>
        <end position="33"/>
    </location>
</feature>
<dbReference type="AlphaFoldDB" id="A0A2A6B9T8"/>
<organism evidence="2 3">
    <name type="scientific">Pristionchus pacificus</name>
    <name type="common">Parasitic nematode worm</name>
    <dbReference type="NCBI Taxonomy" id="54126"/>
    <lineage>
        <taxon>Eukaryota</taxon>
        <taxon>Metazoa</taxon>
        <taxon>Ecdysozoa</taxon>
        <taxon>Nematoda</taxon>
        <taxon>Chromadorea</taxon>
        <taxon>Rhabditida</taxon>
        <taxon>Rhabditina</taxon>
        <taxon>Diplogasteromorpha</taxon>
        <taxon>Diplogasteroidea</taxon>
        <taxon>Neodiplogasteridae</taxon>
        <taxon>Pristionchus</taxon>
    </lineage>
</organism>
<reference evidence="2" key="2">
    <citation type="submission" date="2022-06" db="UniProtKB">
        <authorList>
            <consortium name="EnsemblMetazoa"/>
        </authorList>
    </citation>
    <scope>IDENTIFICATION</scope>
    <source>
        <strain evidence="2">PS312</strain>
    </source>
</reference>
<reference evidence="3" key="1">
    <citation type="journal article" date="2008" name="Nat. Genet.">
        <title>The Pristionchus pacificus genome provides a unique perspective on nematode lifestyle and parasitism.</title>
        <authorList>
            <person name="Dieterich C."/>
            <person name="Clifton S.W."/>
            <person name="Schuster L.N."/>
            <person name="Chinwalla A."/>
            <person name="Delehaunty K."/>
            <person name="Dinkelacker I."/>
            <person name="Fulton L."/>
            <person name="Fulton R."/>
            <person name="Godfrey J."/>
            <person name="Minx P."/>
            <person name="Mitreva M."/>
            <person name="Roeseler W."/>
            <person name="Tian H."/>
            <person name="Witte H."/>
            <person name="Yang S.P."/>
            <person name="Wilson R.K."/>
            <person name="Sommer R.J."/>
        </authorList>
    </citation>
    <scope>NUCLEOTIDE SEQUENCE [LARGE SCALE GENOMIC DNA]</scope>
    <source>
        <strain evidence="3">PS312</strain>
    </source>
</reference>
<dbReference type="EnsemblMetazoa" id="PPA33575.1">
    <property type="protein sequence ID" value="PPA33575.1"/>
    <property type="gene ID" value="WBGene00271944"/>
</dbReference>
<dbReference type="Proteomes" id="UP000005239">
    <property type="component" value="Unassembled WGS sequence"/>
</dbReference>